<dbReference type="PROSITE" id="PS50943">
    <property type="entry name" value="HTH_CROC1"/>
    <property type="match status" value="1"/>
</dbReference>
<evidence type="ECO:0000256" key="2">
    <source>
        <dbReference type="SAM" id="MobiDB-lite"/>
    </source>
</evidence>
<dbReference type="InterPro" id="IPR001387">
    <property type="entry name" value="Cro/C1-type_HTH"/>
</dbReference>
<feature type="compositionally biased region" description="Polar residues" evidence="2">
    <location>
        <begin position="138"/>
        <end position="156"/>
    </location>
</feature>
<dbReference type="Gene3D" id="1.10.260.40">
    <property type="entry name" value="lambda repressor-like DNA-binding domains"/>
    <property type="match status" value="1"/>
</dbReference>
<dbReference type="AlphaFoldDB" id="A0A1I3JU91"/>
<feature type="compositionally biased region" description="Basic and acidic residues" evidence="2">
    <location>
        <begin position="119"/>
        <end position="137"/>
    </location>
</feature>
<evidence type="ECO:0000313" key="4">
    <source>
        <dbReference type="EMBL" id="SFI63822.1"/>
    </source>
</evidence>
<feature type="coiled-coil region" evidence="1">
    <location>
        <begin position="63"/>
        <end position="90"/>
    </location>
</feature>
<dbReference type="GO" id="GO:0003677">
    <property type="term" value="F:DNA binding"/>
    <property type="evidence" value="ECO:0007669"/>
    <property type="project" value="InterPro"/>
</dbReference>
<dbReference type="CDD" id="cd00093">
    <property type="entry name" value="HTH_XRE"/>
    <property type="match status" value="1"/>
</dbReference>
<dbReference type="Proteomes" id="UP000242560">
    <property type="component" value="Unassembled WGS sequence"/>
</dbReference>
<keyword evidence="1" id="KW-0175">Coiled coil</keyword>
<sequence>MDLKERISQVIAYSHFSLSEFADEIEVQRSSISHITSGRNKPSLDFLMKIKSRFPELEWEWLIEDKGEMLKNAETAANNSEIELKRKTTSLPDLFSLINDESFGVTESEDKIVAQPSPESRETNSEPEKKEIIDSQRLESASISEPKTAPASPQSNVKRIVLFYENGKFETFEP</sequence>
<gene>
    <name evidence="4" type="ORF">SAMN05421638_0390</name>
</gene>
<dbReference type="RefSeq" id="WP_089818162.1">
    <property type="nucleotide sequence ID" value="NZ_FORQ01000001.1"/>
</dbReference>
<evidence type="ECO:0000259" key="3">
    <source>
        <dbReference type="PROSITE" id="PS50943"/>
    </source>
</evidence>
<dbReference type="EMBL" id="FORQ01000001">
    <property type="protein sequence ID" value="SFI63822.1"/>
    <property type="molecule type" value="Genomic_DNA"/>
</dbReference>
<dbReference type="InterPro" id="IPR010982">
    <property type="entry name" value="Lambda_DNA-bd_dom_sf"/>
</dbReference>
<feature type="region of interest" description="Disordered" evidence="2">
    <location>
        <begin position="107"/>
        <end position="156"/>
    </location>
</feature>
<feature type="domain" description="HTH cro/C1-type" evidence="3">
    <location>
        <begin position="17"/>
        <end position="62"/>
    </location>
</feature>
<dbReference type="SUPFAM" id="SSF47413">
    <property type="entry name" value="lambda repressor-like DNA-binding domains"/>
    <property type="match status" value="1"/>
</dbReference>
<evidence type="ECO:0000256" key="1">
    <source>
        <dbReference type="SAM" id="Coils"/>
    </source>
</evidence>
<evidence type="ECO:0000313" key="5">
    <source>
        <dbReference type="Proteomes" id="UP000242560"/>
    </source>
</evidence>
<proteinExistence type="predicted"/>
<dbReference type="Pfam" id="PF01381">
    <property type="entry name" value="HTH_3"/>
    <property type="match status" value="1"/>
</dbReference>
<name>A0A1I3JU91_9FLAO</name>
<organism evidence="4 5">
    <name type="scientific">Kaistella treverensis</name>
    <dbReference type="NCBI Taxonomy" id="631455"/>
    <lineage>
        <taxon>Bacteria</taxon>
        <taxon>Pseudomonadati</taxon>
        <taxon>Bacteroidota</taxon>
        <taxon>Flavobacteriia</taxon>
        <taxon>Flavobacteriales</taxon>
        <taxon>Weeksellaceae</taxon>
        <taxon>Chryseobacterium group</taxon>
        <taxon>Kaistella</taxon>
    </lineage>
</organism>
<accession>A0A1I3JU91</accession>
<reference evidence="5" key="1">
    <citation type="submission" date="2016-10" db="EMBL/GenBank/DDBJ databases">
        <authorList>
            <person name="Varghese N."/>
            <person name="Submissions S."/>
        </authorList>
    </citation>
    <scope>NUCLEOTIDE SEQUENCE [LARGE SCALE GENOMIC DNA]</scope>
    <source>
        <strain evidence="5">DSM 22251</strain>
    </source>
</reference>
<protein>
    <submittedName>
        <fullName evidence="4">Helix-turn-helix</fullName>
    </submittedName>
</protein>
<keyword evidence="5" id="KW-1185">Reference proteome</keyword>